<accession>A0A2S3I5J2</accession>
<proteinExistence type="predicted"/>
<feature type="region of interest" description="Disordered" evidence="1">
    <location>
        <begin position="1"/>
        <end position="34"/>
    </location>
</feature>
<name>A0A2S3I5J2_9POAL</name>
<reference evidence="2" key="1">
    <citation type="submission" date="2018-04" db="EMBL/GenBank/DDBJ databases">
        <title>WGS assembly of Panicum hallii.</title>
        <authorList>
            <person name="Lovell J."/>
            <person name="Jenkins J."/>
            <person name="Lowry D."/>
            <person name="Mamidi S."/>
            <person name="Sreedasyam A."/>
            <person name="Weng X."/>
            <person name="Barry K."/>
            <person name="Bonette J."/>
            <person name="Campitelli B."/>
            <person name="Daum C."/>
            <person name="Gordon S."/>
            <person name="Gould B."/>
            <person name="Lipzen A."/>
            <person name="Macqueen A."/>
            <person name="Palacio-Mejia J."/>
            <person name="Plott C."/>
            <person name="Shakirov E."/>
            <person name="Shu S."/>
            <person name="Yoshinaga Y."/>
            <person name="Zane M."/>
            <person name="Rokhsar D."/>
            <person name="Grimwood J."/>
            <person name="Schmutz J."/>
            <person name="Juenger T."/>
        </authorList>
    </citation>
    <scope>NUCLEOTIDE SEQUENCE [LARGE SCALE GENOMIC DNA]</scope>
    <source>
        <strain evidence="2">FIL2</strain>
    </source>
</reference>
<dbReference type="AlphaFoldDB" id="A0A2S3I5J2"/>
<dbReference type="Gramene" id="PAN37464">
    <property type="protein sequence ID" value="PAN37464"/>
    <property type="gene ID" value="PAHAL_7G094300"/>
</dbReference>
<protein>
    <submittedName>
        <fullName evidence="2">Uncharacterized protein</fullName>
    </submittedName>
</protein>
<organism evidence="2">
    <name type="scientific">Panicum hallii</name>
    <dbReference type="NCBI Taxonomy" id="206008"/>
    <lineage>
        <taxon>Eukaryota</taxon>
        <taxon>Viridiplantae</taxon>
        <taxon>Streptophyta</taxon>
        <taxon>Embryophyta</taxon>
        <taxon>Tracheophyta</taxon>
        <taxon>Spermatophyta</taxon>
        <taxon>Magnoliopsida</taxon>
        <taxon>Liliopsida</taxon>
        <taxon>Poales</taxon>
        <taxon>Poaceae</taxon>
        <taxon>PACMAD clade</taxon>
        <taxon>Panicoideae</taxon>
        <taxon>Panicodae</taxon>
        <taxon>Paniceae</taxon>
        <taxon>Panicinae</taxon>
        <taxon>Panicum</taxon>
        <taxon>Panicum sect. Panicum</taxon>
    </lineage>
</organism>
<evidence type="ECO:0000256" key="1">
    <source>
        <dbReference type="SAM" id="MobiDB-lite"/>
    </source>
</evidence>
<dbReference type="Gramene" id="PVH35051">
    <property type="protein sequence ID" value="PVH35051"/>
    <property type="gene ID" value="PAHAL_7G094300"/>
</dbReference>
<sequence length="83" mass="9183">MEMRSVTAYDNPGHRLQPPLSPTPAPSWPPPPPPLEFAERIVQFQQHADGMVQPLPSFTSIGTAEARHHNRKGLPIILEAEPT</sequence>
<dbReference type="EMBL" id="CM008052">
    <property type="protein sequence ID" value="PVH35051.1"/>
    <property type="molecule type" value="Genomic_DNA"/>
</dbReference>
<gene>
    <name evidence="2" type="ORF">PAHAL_7G094300</name>
</gene>
<dbReference type="EMBL" id="CM008052">
    <property type="protein sequence ID" value="PAN37464.1"/>
    <property type="molecule type" value="Genomic_DNA"/>
</dbReference>
<evidence type="ECO:0000313" key="2">
    <source>
        <dbReference type="EMBL" id="PAN37464.1"/>
    </source>
</evidence>
<feature type="compositionally biased region" description="Pro residues" evidence="1">
    <location>
        <begin position="19"/>
        <end position="34"/>
    </location>
</feature>
<dbReference type="Proteomes" id="UP000243499">
    <property type="component" value="Chromosome 7"/>
</dbReference>